<dbReference type="EMBL" id="JABAGO010000001">
    <property type="protein sequence ID" value="NME96892.1"/>
    <property type="molecule type" value="Genomic_DNA"/>
</dbReference>
<evidence type="ECO:0000256" key="6">
    <source>
        <dbReference type="ARBA" id="ARBA00022605"/>
    </source>
</evidence>
<evidence type="ECO:0000256" key="12">
    <source>
        <dbReference type="HAMAP-Rule" id="MF_00133"/>
    </source>
</evidence>
<dbReference type="GO" id="GO:0004834">
    <property type="term" value="F:tryptophan synthase activity"/>
    <property type="evidence" value="ECO:0007669"/>
    <property type="project" value="UniProtKB-UniRule"/>
</dbReference>
<evidence type="ECO:0000313" key="15">
    <source>
        <dbReference type="Proteomes" id="UP000561326"/>
    </source>
</evidence>
<dbReference type="GO" id="GO:0005737">
    <property type="term" value="C:cytoplasm"/>
    <property type="evidence" value="ECO:0007669"/>
    <property type="project" value="TreeGrafter"/>
</dbReference>
<comment type="caution">
    <text evidence="14">The sequence shown here is derived from an EMBL/GenBank/DDBJ whole genome shotgun (WGS) entry which is preliminary data.</text>
</comment>
<dbReference type="GeneID" id="92840043"/>
<feature type="modified residue" description="N6-(pyridoxal phosphate)lysine" evidence="12">
    <location>
        <position position="93"/>
    </location>
</feature>
<dbReference type="HAMAP" id="MF_00133">
    <property type="entry name" value="Trp_synth_beta"/>
    <property type="match status" value="1"/>
</dbReference>
<proteinExistence type="inferred from homology"/>
<dbReference type="UniPathway" id="UPA00035">
    <property type="reaction ID" value="UER00044"/>
</dbReference>
<feature type="domain" description="Tryptophan synthase beta chain-like PALP" evidence="13">
    <location>
        <begin position="59"/>
        <end position="383"/>
    </location>
</feature>
<dbReference type="FunFam" id="3.40.50.1100:FF:000004">
    <property type="entry name" value="Tryptophan synthase beta chain"/>
    <property type="match status" value="1"/>
</dbReference>
<evidence type="ECO:0000256" key="4">
    <source>
        <dbReference type="ARBA" id="ARBA00009982"/>
    </source>
</evidence>
<evidence type="ECO:0000256" key="11">
    <source>
        <dbReference type="ARBA" id="ARBA00049047"/>
    </source>
</evidence>
<dbReference type="InterPro" id="IPR036052">
    <property type="entry name" value="TrpB-like_PALP_sf"/>
</dbReference>
<keyword evidence="7 12" id="KW-0822">Tryptophan biosynthesis</keyword>
<dbReference type="PIRSF" id="PIRSF001413">
    <property type="entry name" value="Trp_syn_beta"/>
    <property type="match status" value="1"/>
</dbReference>
<evidence type="ECO:0000256" key="2">
    <source>
        <dbReference type="ARBA" id="ARBA00002786"/>
    </source>
</evidence>
<dbReference type="Gene3D" id="3.40.50.1100">
    <property type="match status" value="2"/>
</dbReference>
<evidence type="ECO:0000256" key="1">
    <source>
        <dbReference type="ARBA" id="ARBA00001933"/>
    </source>
</evidence>
<comment type="pathway">
    <text evidence="3 12">Amino-acid biosynthesis; L-tryptophan biosynthesis; L-tryptophan from chorismate: step 5/5.</text>
</comment>
<evidence type="ECO:0000256" key="7">
    <source>
        <dbReference type="ARBA" id="ARBA00022822"/>
    </source>
</evidence>
<dbReference type="RefSeq" id="WP_021622621.1">
    <property type="nucleotide sequence ID" value="NZ_CABKST010000181.1"/>
</dbReference>
<comment type="function">
    <text evidence="2 12">The beta subunit is responsible for the synthesis of L-tryptophan from indole and L-serine.</text>
</comment>
<dbReference type="Proteomes" id="UP000561326">
    <property type="component" value="Unassembled WGS sequence"/>
</dbReference>
<dbReference type="AlphaFoldDB" id="A0A848CTM4"/>
<reference evidence="14 15" key="1">
    <citation type="submission" date="2020-04" db="EMBL/GenBank/DDBJ databases">
        <authorList>
            <person name="Hitch T.C.A."/>
            <person name="Wylensek D."/>
            <person name="Clavel T."/>
        </authorList>
    </citation>
    <scope>NUCLEOTIDE SEQUENCE [LARGE SCALE GENOMIC DNA]</scope>
    <source>
        <strain evidence="14 15">WB01_D5_05</strain>
    </source>
</reference>
<name>A0A848CTM4_ANEAE</name>
<comment type="cofactor">
    <cofactor evidence="1 12">
        <name>pyridoxal 5'-phosphate</name>
        <dbReference type="ChEBI" id="CHEBI:597326"/>
    </cofactor>
</comment>
<keyword evidence="10 12" id="KW-0456">Lyase</keyword>
<dbReference type="SUPFAM" id="SSF53686">
    <property type="entry name" value="Tryptophan synthase beta subunit-like PLP-dependent enzymes"/>
    <property type="match status" value="1"/>
</dbReference>
<keyword evidence="8 12" id="KW-0663">Pyridoxal phosphate</keyword>
<dbReference type="PANTHER" id="PTHR48077">
    <property type="entry name" value="TRYPTOPHAN SYNTHASE-RELATED"/>
    <property type="match status" value="1"/>
</dbReference>
<dbReference type="Pfam" id="PF00291">
    <property type="entry name" value="PALP"/>
    <property type="match status" value="1"/>
</dbReference>
<evidence type="ECO:0000256" key="9">
    <source>
        <dbReference type="ARBA" id="ARBA00023141"/>
    </source>
</evidence>
<dbReference type="EC" id="4.2.1.20" evidence="12"/>
<accession>A0A848CTM4</accession>
<comment type="catalytic activity">
    <reaction evidence="11 12">
        <text>(1S,2R)-1-C-(indol-3-yl)glycerol 3-phosphate + L-serine = D-glyceraldehyde 3-phosphate + L-tryptophan + H2O</text>
        <dbReference type="Rhea" id="RHEA:10532"/>
        <dbReference type="ChEBI" id="CHEBI:15377"/>
        <dbReference type="ChEBI" id="CHEBI:33384"/>
        <dbReference type="ChEBI" id="CHEBI:57912"/>
        <dbReference type="ChEBI" id="CHEBI:58866"/>
        <dbReference type="ChEBI" id="CHEBI:59776"/>
        <dbReference type="EC" id="4.2.1.20"/>
    </reaction>
</comment>
<evidence type="ECO:0000256" key="5">
    <source>
        <dbReference type="ARBA" id="ARBA00011270"/>
    </source>
</evidence>
<protein>
    <recommendedName>
        <fullName evidence="12">Tryptophan synthase beta chain</fullName>
        <ecNumber evidence="12">4.2.1.20</ecNumber>
    </recommendedName>
</protein>
<comment type="similarity">
    <text evidence="4 12">Belongs to the TrpB family.</text>
</comment>
<evidence type="ECO:0000256" key="8">
    <source>
        <dbReference type="ARBA" id="ARBA00022898"/>
    </source>
</evidence>
<evidence type="ECO:0000313" key="14">
    <source>
        <dbReference type="EMBL" id="NME96892.1"/>
    </source>
</evidence>
<dbReference type="OrthoDB" id="9766131at2"/>
<dbReference type="InterPro" id="IPR006653">
    <property type="entry name" value="Trp_synth_b_CS"/>
</dbReference>
<gene>
    <name evidence="12 14" type="primary">trpB</name>
    <name evidence="14" type="ORF">HF838_01350</name>
</gene>
<evidence type="ECO:0000256" key="3">
    <source>
        <dbReference type="ARBA" id="ARBA00004733"/>
    </source>
</evidence>
<evidence type="ECO:0000259" key="13">
    <source>
        <dbReference type="Pfam" id="PF00291"/>
    </source>
</evidence>
<sequence>MSRAQLSEQSRGRFGAFGGRYVPETLVNALDELEAAYEDALQDKAFQEELAYFLQEYSGRPTPLYYAERLTEKLGGARIYLKREDLNHTGAHKINNALAQGLLAKRMGKREIIAETGAGQHGVASATVAARLGLKCKVFMGEEDMKRQKLNVFRMELLGAEVIPVYSGTRTLKDATSEAIRFWVSKVDTTFYIIGSATGPHPYPKMVRDFQRIIGDETRAQILKAEHRLPDYVVACVGGGSNAIGMFYPFLEDEDVSLIGAEAAGHGVNTNKHAATITKGTRGVLHGTMTYLLQDEFGQITEPHSISAGLDYPGVGPEHAYLHDSGRAAYHAVTDEEALDALRMLCREEGIIPALESAHAVAETIKLAPTLSPDKIIVVCLSGRGDKDVTQIYEREGGDQA</sequence>
<dbReference type="NCBIfam" id="TIGR00263">
    <property type="entry name" value="trpB"/>
    <property type="match status" value="1"/>
</dbReference>
<dbReference type="FunFam" id="3.40.50.1100:FF:000001">
    <property type="entry name" value="Tryptophan synthase beta chain"/>
    <property type="match status" value="1"/>
</dbReference>
<organism evidence="14 15">
    <name type="scientific">Aneurinibacillus aneurinilyticus</name>
    <name type="common">Bacillus aneurinolyticus</name>
    <dbReference type="NCBI Taxonomy" id="1391"/>
    <lineage>
        <taxon>Bacteria</taxon>
        <taxon>Bacillati</taxon>
        <taxon>Bacillota</taxon>
        <taxon>Bacilli</taxon>
        <taxon>Bacillales</taxon>
        <taxon>Paenibacillaceae</taxon>
        <taxon>Aneurinibacillus group</taxon>
        <taxon>Aneurinibacillus</taxon>
    </lineage>
</organism>
<dbReference type="InterPro" id="IPR023026">
    <property type="entry name" value="Trp_synth_beta/beta-like"/>
</dbReference>
<dbReference type="PROSITE" id="PS00168">
    <property type="entry name" value="TRP_SYNTHASE_BETA"/>
    <property type="match status" value="1"/>
</dbReference>
<keyword evidence="6 12" id="KW-0028">Amino-acid biosynthesis</keyword>
<comment type="subunit">
    <text evidence="5 12">Tetramer of two alpha and two beta chains.</text>
</comment>
<keyword evidence="9 12" id="KW-0057">Aromatic amino acid biosynthesis</keyword>
<dbReference type="InterPro" id="IPR001926">
    <property type="entry name" value="TrpB-like_PALP"/>
</dbReference>
<dbReference type="CDD" id="cd06446">
    <property type="entry name" value="Trp-synth_B"/>
    <property type="match status" value="1"/>
</dbReference>
<dbReference type="InterPro" id="IPR006654">
    <property type="entry name" value="Trp_synth_beta"/>
</dbReference>
<evidence type="ECO:0000256" key="10">
    <source>
        <dbReference type="ARBA" id="ARBA00023239"/>
    </source>
</evidence>
<dbReference type="PANTHER" id="PTHR48077:SF3">
    <property type="entry name" value="TRYPTOPHAN SYNTHASE"/>
    <property type="match status" value="1"/>
</dbReference>